<dbReference type="Gene3D" id="3.40.50.300">
    <property type="entry name" value="P-loop containing nucleotide triphosphate hydrolases"/>
    <property type="match status" value="2"/>
</dbReference>
<dbReference type="GO" id="GO:0004386">
    <property type="term" value="F:helicase activity"/>
    <property type="evidence" value="ECO:0007669"/>
    <property type="project" value="UniProtKB-KW"/>
</dbReference>
<keyword evidence="2" id="KW-0347">Helicase</keyword>
<feature type="region of interest" description="Disordered" evidence="4">
    <location>
        <begin position="23"/>
        <end position="137"/>
    </location>
</feature>
<dbReference type="Pfam" id="PF00271">
    <property type="entry name" value="Helicase_C"/>
    <property type="match status" value="1"/>
</dbReference>
<dbReference type="InterPro" id="IPR014001">
    <property type="entry name" value="Helicase_ATP-bd"/>
</dbReference>
<dbReference type="CDD" id="cd18791">
    <property type="entry name" value="SF2_C_RHA"/>
    <property type="match status" value="1"/>
</dbReference>
<keyword evidence="8" id="KW-1185">Reference proteome</keyword>
<feature type="domain" description="Helicase C-terminal" evidence="6">
    <location>
        <begin position="521"/>
        <end position="697"/>
    </location>
</feature>
<feature type="compositionally biased region" description="Basic and acidic residues" evidence="4">
    <location>
        <begin position="229"/>
        <end position="252"/>
    </location>
</feature>
<evidence type="ECO:0000259" key="6">
    <source>
        <dbReference type="PROSITE" id="PS51194"/>
    </source>
</evidence>
<feature type="region of interest" description="Disordered" evidence="4">
    <location>
        <begin position="171"/>
        <end position="265"/>
    </location>
</feature>
<accession>C1E121</accession>
<evidence type="ECO:0000259" key="5">
    <source>
        <dbReference type="PROSITE" id="PS51192"/>
    </source>
</evidence>
<feature type="compositionally biased region" description="Basic and acidic residues" evidence="4">
    <location>
        <begin position="59"/>
        <end position="85"/>
    </location>
</feature>
<dbReference type="Pfam" id="PF00270">
    <property type="entry name" value="DEAD"/>
    <property type="match status" value="1"/>
</dbReference>
<dbReference type="InterPro" id="IPR011709">
    <property type="entry name" value="DEAD-box_helicase_OB_fold"/>
</dbReference>
<dbReference type="PANTHER" id="PTHR18934">
    <property type="entry name" value="ATP-DEPENDENT RNA HELICASE"/>
    <property type="match status" value="1"/>
</dbReference>
<name>C1E121_MICCC</name>
<dbReference type="PROSITE" id="PS51194">
    <property type="entry name" value="HELICASE_CTER"/>
    <property type="match status" value="1"/>
</dbReference>
<sequence>MPRSVGLDASSREALLDLIYRLSREDKDGGDEGGGDARAARGRGSGSVEGADEDDADADPTRVRKDRVKEARRAEKERERKEKVLAKALKKDRRASAAEGANSRDDGDAKGWASSPHPPGSEVNVSVTSAQGGGETKVMKIKRAADLKDFLSAAKSKLKLKKKPLSARLVPSGREIRDTLRLEPMATVSVSADPPTERARERDDDDEDEKSAPGTGDGDIGDGDTGDDPTERLREAVASRLRNAERDVDRSRLPPGGSDDATADESTRLLSLLSIDRSERTANATSRQALPAAAVRAEIIAACVDSDSRVSVVTGDTGSGKTTQAPQFVLEHFVAAGEGARCGIVVCQPRRVAAVSIARRVAEERGERVGDVVGYRVRGESRTSNRTRLTFCTTGVLLQRLRWDPTLEGITHVFVDEAHERTADADFLLILLRRLLRSGAAPGLRVTLMSATVDAGRFIDYFAGEPGEPTPRSTHIPGRTFPVDEVFVEEYLPSRRRDRGGGEKNGRNGRNGDGHEIDYDLLRAAVDKASRDVQRHGQKPLGAVLVFLPGVPEISRAEQAVSDVRDVRVFPLHGQLAPEDQRAAFAPAPPNKVKVVLATNAAETSVTIPDVTVVIDTGRVKRMTFESRTQLASLTEGWCSLASAAQRRGRAGRVRAGVCVRLYERWAAGKSPMADHDEPEMRTAPLDTLVMRALAIAPGEHPAAVLGEALDPPDADAVRAAVERLRAIGAVVVDPRRGNGPGDSPGVSTTPLGFHLSLLPVEPRVGKMLVMGCVMGCLSPVLTAAAAMSCRPMFTARGGDRADASAAKRRASRGSRSDHLACVNAFDEWMGSSNRRRTCADLNLSHAAMQDVARTRTQLRKRLEEAGFSPGAPAANAQTDNDDFVRCVLVAGLFPNVARVGVGPSGRTRVLNNRGVEVAVHPSGVNAAFHRDDVDGDDGATRQGRGRRTFSGGGPETGLLVYQEEVTTSKTFIRDTTAVPDASVLLFGGELCVDHASASVSVSTGRSSAVGGGTASRFTFRAPPETGVLFKLLRKELTAVLASAVGDPSGNHGTLEGSARGRRVREVLETLFPGSGVSAR</sequence>
<proteinExistence type="predicted"/>
<feature type="region of interest" description="Disordered" evidence="4">
    <location>
        <begin position="931"/>
        <end position="956"/>
    </location>
</feature>
<dbReference type="Proteomes" id="UP000002009">
    <property type="component" value="Chromosome 3"/>
</dbReference>
<evidence type="ECO:0000256" key="2">
    <source>
        <dbReference type="ARBA" id="ARBA00022806"/>
    </source>
</evidence>
<dbReference type="InterPro" id="IPR011545">
    <property type="entry name" value="DEAD/DEAH_box_helicase_dom"/>
</dbReference>
<dbReference type="Pfam" id="PF07717">
    <property type="entry name" value="OB_NTP_bind"/>
    <property type="match status" value="1"/>
</dbReference>
<dbReference type="eggNOG" id="KOG0920">
    <property type="taxonomic scope" value="Eukaryota"/>
</dbReference>
<dbReference type="Gene3D" id="1.20.120.1080">
    <property type="match status" value="1"/>
</dbReference>
<dbReference type="InterPro" id="IPR001650">
    <property type="entry name" value="Helicase_C-like"/>
</dbReference>
<feature type="region of interest" description="Disordered" evidence="4">
    <location>
        <begin position="492"/>
        <end position="514"/>
    </location>
</feature>
<dbReference type="InterPro" id="IPR027417">
    <property type="entry name" value="P-loop_NTPase"/>
</dbReference>
<gene>
    <name evidence="7" type="ORF">MICPUN_99314</name>
</gene>
<dbReference type="SMART" id="SM00847">
    <property type="entry name" value="HA2"/>
    <property type="match status" value="1"/>
</dbReference>
<dbReference type="AlphaFoldDB" id="C1E121"/>
<dbReference type="GO" id="GO:0005524">
    <property type="term" value="F:ATP binding"/>
    <property type="evidence" value="ECO:0007669"/>
    <property type="project" value="UniProtKB-KW"/>
</dbReference>
<dbReference type="PROSITE" id="PS51192">
    <property type="entry name" value="HELICASE_ATP_BIND_1"/>
    <property type="match status" value="1"/>
</dbReference>
<feature type="compositionally biased region" description="Acidic residues" evidence="4">
    <location>
        <begin position="219"/>
        <end position="228"/>
    </location>
</feature>
<dbReference type="InterPro" id="IPR007502">
    <property type="entry name" value="Helicase-assoc_dom"/>
</dbReference>
<dbReference type="GO" id="GO:0003723">
    <property type="term" value="F:RNA binding"/>
    <property type="evidence" value="ECO:0007669"/>
    <property type="project" value="TreeGrafter"/>
</dbReference>
<dbReference type="SUPFAM" id="SSF52540">
    <property type="entry name" value="P-loop containing nucleoside triphosphate hydrolases"/>
    <property type="match status" value="1"/>
</dbReference>
<dbReference type="STRING" id="296587.C1E121"/>
<dbReference type="PANTHER" id="PTHR18934:SF267">
    <property type="entry name" value="ATP-DEPENDENT RNA HELICASE YLR419W-RELATED"/>
    <property type="match status" value="1"/>
</dbReference>
<dbReference type="GeneID" id="8242031"/>
<feature type="domain" description="Helicase ATP-binding" evidence="5">
    <location>
        <begin position="302"/>
        <end position="471"/>
    </location>
</feature>
<dbReference type="RefSeq" id="XP_002500399.1">
    <property type="nucleotide sequence ID" value="XM_002500353.1"/>
</dbReference>
<keyword evidence="3" id="KW-0067">ATP-binding</keyword>
<evidence type="ECO:0000256" key="3">
    <source>
        <dbReference type="ARBA" id="ARBA00022840"/>
    </source>
</evidence>
<evidence type="ECO:0000256" key="4">
    <source>
        <dbReference type="SAM" id="MobiDB-lite"/>
    </source>
</evidence>
<dbReference type="OrthoDB" id="5600252at2759"/>
<organism evidence="7 8">
    <name type="scientific">Micromonas commoda (strain RCC299 / NOUM17 / CCMP2709)</name>
    <name type="common">Picoplanktonic green alga</name>
    <dbReference type="NCBI Taxonomy" id="296587"/>
    <lineage>
        <taxon>Eukaryota</taxon>
        <taxon>Viridiplantae</taxon>
        <taxon>Chlorophyta</taxon>
        <taxon>Mamiellophyceae</taxon>
        <taxon>Mamiellales</taxon>
        <taxon>Mamiellaceae</taxon>
        <taxon>Micromonas</taxon>
    </lineage>
</organism>
<keyword evidence="2" id="KW-0378">Hydrolase</keyword>
<dbReference type="Pfam" id="PF21010">
    <property type="entry name" value="HA2_C"/>
    <property type="match status" value="1"/>
</dbReference>
<evidence type="ECO:0000313" key="7">
    <source>
        <dbReference type="EMBL" id="ACO61657.1"/>
    </source>
</evidence>
<reference evidence="7 8" key="1">
    <citation type="journal article" date="2009" name="Science">
        <title>Green evolution and dynamic adaptations revealed by genomes of the marine picoeukaryotes Micromonas.</title>
        <authorList>
            <person name="Worden A.Z."/>
            <person name="Lee J.H."/>
            <person name="Mock T."/>
            <person name="Rouze P."/>
            <person name="Simmons M.P."/>
            <person name="Aerts A.L."/>
            <person name="Allen A.E."/>
            <person name="Cuvelier M.L."/>
            <person name="Derelle E."/>
            <person name="Everett M.V."/>
            <person name="Foulon E."/>
            <person name="Grimwood J."/>
            <person name="Gundlach H."/>
            <person name="Henrissat B."/>
            <person name="Napoli C."/>
            <person name="McDonald S.M."/>
            <person name="Parker M.S."/>
            <person name="Rombauts S."/>
            <person name="Salamov A."/>
            <person name="Von Dassow P."/>
            <person name="Badger J.H."/>
            <person name="Coutinho P.M."/>
            <person name="Demir E."/>
            <person name="Dubchak I."/>
            <person name="Gentemann C."/>
            <person name="Eikrem W."/>
            <person name="Gready J.E."/>
            <person name="John U."/>
            <person name="Lanier W."/>
            <person name="Lindquist E.A."/>
            <person name="Lucas S."/>
            <person name="Mayer K.F."/>
            <person name="Moreau H."/>
            <person name="Not F."/>
            <person name="Otillar R."/>
            <person name="Panaud O."/>
            <person name="Pangilinan J."/>
            <person name="Paulsen I."/>
            <person name="Piegu B."/>
            <person name="Poliakov A."/>
            <person name="Robbens S."/>
            <person name="Schmutz J."/>
            <person name="Toulza E."/>
            <person name="Wyss T."/>
            <person name="Zelensky A."/>
            <person name="Zhou K."/>
            <person name="Armbrust E.V."/>
            <person name="Bhattacharya D."/>
            <person name="Goodenough U.W."/>
            <person name="Van de Peer Y."/>
            <person name="Grigoriev I.V."/>
        </authorList>
    </citation>
    <scope>NUCLEOTIDE SEQUENCE [LARGE SCALE GENOMIC DNA]</scope>
    <source>
        <strain evidence="8">RCC299 / NOUM17</strain>
    </source>
</reference>
<protein>
    <submittedName>
        <fullName evidence="7">Uncharacterized protein</fullName>
    </submittedName>
</protein>
<keyword evidence="1" id="KW-0547">Nucleotide-binding</keyword>
<dbReference type="SMART" id="SM00490">
    <property type="entry name" value="HELICc"/>
    <property type="match status" value="1"/>
</dbReference>
<dbReference type="InParanoid" id="C1E121"/>
<evidence type="ECO:0000313" key="8">
    <source>
        <dbReference type="Proteomes" id="UP000002009"/>
    </source>
</evidence>
<dbReference type="SMART" id="SM00487">
    <property type="entry name" value="DEXDc"/>
    <property type="match status" value="1"/>
</dbReference>
<dbReference type="CDD" id="cd17917">
    <property type="entry name" value="DEXHc_RHA-like"/>
    <property type="match status" value="1"/>
</dbReference>
<evidence type="ECO:0000256" key="1">
    <source>
        <dbReference type="ARBA" id="ARBA00022741"/>
    </source>
</evidence>
<dbReference type="KEGG" id="mis:MICPUN_99314"/>
<dbReference type="EMBL" id="CP001324">
    <property type="protein sequence ID" value="ACO61657.1"/>
    <property type="molecule type" value="Genomic_DNA"/>
</dbReference>